<evidence type="ECO:0000256" key="2">
    <source>
        <dbReference type="ARBA" id="ARBA00022598"/>
    </source>
</evidence>
<gene>
    <name evidence="5" type="ORF">EV191_10555</name>
</gene>
<dbReference type="SUPFAM" id="SSF56801">
    <property type="entry name" value="Acetyl-CoA synthetase-like"/>
    <property type="match status" value="1"/>
</dbReference>
<evidence type="ECO:0000313" key="5">
    <source>
        <dbReference type="EMBL" id="TCP52994.1"/>
    </source>
</evidence>
<organism evidence="5 6">
    <name type="scientific">Tamaricihabitans halophyticus</name>
    <dbReference type="NCBI Taxonomy" id="1262583"/>
    <lineage>
        <taxon>Bacteria</taxon>
        <taxon>Bacillati</taxon>
        <taxon>Actinomycetota</taxon>
        <taxon>Actinomycetes</taxon>
        <taxon>Pseudonocardiales</taxon>
        <taxon>Pseudonocardiaceae</taxon>
        <taxon>Tamaricihabitans</taxon>
    </lineage>
</organism>
<keyword evidence="6" id="KW-1185">Reference proteome</keyword>
<evidence type="ECO:0000256" key="1">
    <source>
        <dbReference type="ARBA" id="ARBA00006432"/>
    </source>
</evidence>
<dbReference type="OrthoDB" id="9803968at2"/>
<dbReference type="GO" id="GO:0016877">
    <property type="term" value="F:ligase activity, forming carbon-sulfur bonds"/>
    <property type="evidence" value="ECO:0007669"/>
    <property type="project" value="UniProtKB-ARBA"/>
</dbReference>
<feature type="domain" description="AMP-dependent synthetase/ligase" evidence="3">
    <location>
        <begin position="9"/>
        <end position="368"/>
    </location>
</feature>
<dbReference type="Pfam" id="PF00501">
    <property type="entry name" value="AMP-binding"/>
    <property type="match status" value="1"/>
</dbReference>
<evidence type="ECO:0000259" key="3">
    <source>
        <dbReference type="Pfam" id="PF00501"/>
    </source>
</evidence>
<keyword evidence="2 5" id="KW-0436">Ligase</keyword>
<dbReference type="InterPro" id="IPR045851">
    <property type="entry name" value="AMP-bd_C_sf"/>
</dbReference>
<comment type="caution">
    <text evidence="5">The sequence shown here is derived from an EMBL/GenBank/DDBJ whole genome shotgun (WGS) entry which is preliminary data.</text>
</comment>
<dbReference type="InterPro" id="IPR025110">
    <property type="entry name" value="AMP-bd_C"/>
</dbReference>
<dbReference type="RefSeq" id="WP_132877452.1">
    <property type="nucleotide sequence ID" value="NZ_SLXQ01000005.1"/>
</dbReference>
<accession>A0A4R2QUR4</accession>
<feature type="domain" description="AMP-binding enzyme C-terminal" evidence="4">
    <location>
        <begin position="421"/>
        <end position="496"/>
    </location>
</feature>
<dbReference type="InterPro" id="IPR020845">
    <property type="entry name" value="AMP-binding_CS"/>
</dbReference>
<dbReference type="PROSITE" id="PS00455">
    <property type="entry name" value="AMP_BINDING"/>
    <property type="match status" value="1"/>
</dbReference>
<reference evidence="5 6" key="1">
    <citation type="submission" date="2019-03" db="EMBL/GenBank/DDBJ databases">
        <title>Genomic Encyclopedia of Type Strains, Phase IV (KMG-IV): sequencing the most valuable type-strain genomes for metagenomic binning, comparative biology and taxonomic classification.</title>
        <authorList>
            <person name="Goeker M."/>
        </authorList>
    </citation>
    <scope>NUCLEOTIDE SEQUENCE [LARGE SCALE GENOMIC DNA]</scope>
    <source>
        <strain evidence="5 6">DSM 45765</strain>
    </source>
</reference>
<dbReference type="Gene3D" id="3.40.50.12780">
    <property type="entry name" value="N-terminal domain of ligase-like"/>
    <property type="match status" value="1"/>
</dbReference>
<comment type="similarity">
    <text evidence="1">Belongs to the ATP-dependent AMP-binding enzyme family.</text>
</comment>
<dbReference type="PANTHER" id="PTHR43767">
    <property type="entry name" value="LONG-CHAIN-FATTY-ACID--COA LIGASE"/>
    <property type="match status" value="1"/>
</dbReference>
<proteinExistence type="inferred from homology"/>
<evidence type="ECO:0000313" key="6">
    <source>
        <dbReference type="Proteomes" id="UP000294911"/>
    </source>
</evidence>
<dbReference type="InterPro" id="IPR050237">
    <property type="entry name" value="ATP-dep_AMP-bd_enzyme"/>
</dbReference>
<dbReference type="FunFam" id="3.30.300.30:FF:000008">
    <property type="entry name" value="2,3-dihydroxybenzoate-AMP ligase"/>
    <property type="match status" value="1"/>
</dbReference>
<dbReference type="InterPro" id="IPR000873">
    <property type="entry name" value="AMP-dep_synth/lig_dom"/>
</dbReference>
<sequence>MDLASLIRSAAKHHADRPAIICSGASQSYAQVYRRSCQLGNALAGLGVAEGERVATLTDNSPESLELILGIALGGYVRASLYTHNSADTNLYLLDLVGASVLIVQRQHYDAIAPHLAGAHTLRHVLVLDGTAPSGARDYEALLADAPATDRGIEMSPDEPQTIRFSAGTTGKPKGIMHSVRAWTGVGTEMATILPELTSEDRYLAGGPLSHATIMAVLPVLAAGGAVVVLRAFEPAAFLEAIEQYRCTLTFGVPTMVQLVAQHPAAGTTDLSSLRAIVYGGSPMTETALREARSVFGDILRQLYGQSEGAPVTFLSPADHVEQDGKYLRSAGRPTANTRLTIVGADGTPLPQGEVGEIAFDNPSAFTEIWGDPDATRARKLADGSVLTRDMGYVDADGYLFITDRKEDMIISGGFNVWPAEVENALVAHPAVQEAAVVGVPHDKWGETPMALVVLAEGANVSEEDLIAWTRARLGPVKRVTSVQFGTELPKSGVGKVLRRSVRDQYGPTK</sequence>
<dbReference type="InterPro" id="IPR042099">
    <property type="entry name" value="ANL_N_sf"/>
</dbReference>
<protein>
    <submittedName>
        <fullName evidence="5">Acyl-CoA synthetase (AMP-forming)/AMP-acid ligase II</fullName>
    </submittedName>
</protein>
<dbReference type="Pfam" id="PF13193">
    <property type="entry name" value="AMP-binding_C"/>
    <property type="match status" value="1"/>
</dbReference>
<dbReference type="Gene3D" id="3.30.300.30">
    <property type="match status" value="1"/>
</dbReference>
<name>A0A4R2QUR4_9PSEU</name>
<dbReference type="AlphaFoldDB" id="A0A4R2QUR4"/>
<dbReference type="PANTHER" id="PTHR43767:SF7">
    <property type="entry name" value="MEDIUM_LONG-CHAIN-FATTY-ACID--COA LIGASE FADD8"/>
    <property type="match status" value="1"/>
</dbReference>
<dbReference type="Proteomes" id="UP000294911">
    <property type="component" value="Unassembled WGS sequence"/>
</dbReference>
<dbReference type="EMBL" id="SLXQ01000005">
    <property type="protein sequence ID" value="TCP52994.1"/>
    <property type="molecule type" value="Genomic_DNA"/>
</dbReference>
<evidence type="ECO:0000259" key="4">
    <source>
        <dbReference type="Pfam" id="PF13193"/>
    </source>
</evidence>